<protein>
    <submittedName>
        <fullName evidence="1">Nuclear poly(A) polymerase 3</fullName>
    </submittedName>
</protein>
<dbReference type="EMBL" id="CM045767">
    <property type="protein sequence ID" value="KAI7998851.1"/>
    <property type="molecule type" value="Genomic_DNA"/>
</dbReference>
<keyword evidence="2" id="KW-1185">Reference proteome</keyword>
<dbReference type="Proteomes" id="UP001060215">
    <property type="component" value="Chromosome 10"/>
</dbReference>
<reference evidence="1 2" key="1">
    <citation type="journal article" date="2022" name="Plant J.">
        <title>Chromosome-level genome of Camellia lanceoleosa provides a valuable resource for understanding genome evolution and self-incompatibility.</title>
        <authorList>
            <person name="Gong W."/>
            <person name="Xiao S."/>
            <person name="Wang L."/>
            <person name="Liao Z."/>
            <person name="Chang Y."/>
            <person name="Mo W."/>
            <person name="Hu G."/>
            <person name="Li W."/>
            <person name="Zhao G."/>
            <person name="Zhu H."/>
            <person name="Hu X."/>
            <person name="Ji K."/>
            <person name="Xiang X."/>
            <person name="Song Q."/>
            <person name="Yuan D."/>
            <person name="Jin S."/>
            <person name="Zhang L."/>
        </authorList>
    </citation>
    <scope>NUCLEOTIDE SEQUENCE [LARGE SCALE GENOMIC DNA]</scope>
    <source>
        <strain evidence="1">SQ_2022a</strain>
    </source>
</reference>
<sequence>MWRQVKYTHEDGRNVFPQGKLFVIFLLEGALERKILENKVQSCLNKVHNSESDIDALCVGPCFATLEDFFVVLHNMLTSRSEVFEVHCVKDAKFL</sequence>
<gene>
    <name evidence="1" type="ORF">LOK49_LG10G01593</name>
</gene>
<evidence type="ECO:0000313" key="1">
    <source>
        <dbReference type="EMBL" id="KAI7998851.1"/>
    </source>
</evidence>
<comment type="caution">
    <text evidence="1">The sequence shown here is derived from an EMBL/GenBank/DDBJ whole genome shotgun (WGS) entry which is preliminary data.</text>
</comment>
<name>A0ACC0GFL1_9ERIC</name>
<proteinExistence type="predicted"/>
<accession>A0ACC0GFL1</accession>
<evidence type="ECO:0000313" key="2">
    <source>
        <dbReference type="Proteomes" id="UP001060215"/>
    </source>
</evidence>
<organism evidence="1 2">
    <name type="scientific">Camellia lanceoleosa</name>
    <dbReference type="NCBI Taxonomy" id="1840588"/>
    <lineage>
        <taxon>Eukaryota</taxon>
        <taxon>Viridiplantae</taxon>
        <taxon>Streptophyta</taxon>
        <taxon>Embryophyta</taxon>
        <taxon>Tracheophyta</taxon>
        <taxon>Spermatophyta</taxon>
        <taxon>Magnoliopsida</taxon>
        <taxon>eudicotyledons</taxon>
        <taxon>Gunneridae</taxon>
        <taxon>Pentapetalae</taxon>
        <taxon>asterids</taxon>
        <taxon>Ericales</taxon>
        <taxon>Theaceae</taxon>
        <taxon>Camellia</taxon>
    </lineage>
</organism>